<evidence type="ECO:0000256" key="3">
    <source>
        <dbReference type="ARBA" id="ARBA00022679"/>
    </source>
</evidence>
<dbReference type="EMBL" id="HAAD01002983">
    <property type="protein sequence ID" value="CDG69215.1"/>
    <property type="molecule type" value="mRNA"/>
</dbReference>
<dbReference type="CDD" id="cd02440">
    <property type="entry name" value="AdoMet_MTases"/>
    <property type="match status" value="1"/>
</dbReference>
<keyword evidence="3 6" id="KW-0808">Transferase</keyword>
<dbReference type="EC" id="2.1.1.-" evidence="6"/>
<feature type="non-terminal residue" evidence="8">
    <location>
        <position position="1"/>
    </location>
</feature>
<accession>T2MBE6</accession>
<dbReference type="GO" id="GO:0017069">
    <property type="term" value="F:snRNA binding"/>
    <property type="evidence" value="ECO:0007669"/>
    <property type="project" value="TreeGrafter"/>
</dbReference>
<dbReference type="InterPro" id="IPR010675">
    <property type="entry name" value="Bin3_C"/>
</dbReference>
<dbReference type="GO" id="GO:0032259">
    <property type="term" value="P:methylation"/>
    <property type="evidence" value="ECO:0007669"/>
    <property type="project" value="UniProtKB-KW"/>
</dbReference>
<comment type="similarity">
    <text evidence="1 6">Belongs to the methyltransferase superfamily.</text>
</comment>
<dbReference type="AlphaFoldDB" id="T2MBE6"/>
<dbReference type="OrthoDB" id="273070at2759"/>
<dbReference type="Pfam" id="PF06859">
    <property type="entry name" value="Bin3"/>
    <property type="match status" value="1"/>
</dbReference>
<dbReference type="GO" id="GO:0040031">
    <property type="term" value="P:snRNA modification"/>
    <property type="evidence" value="ECO:0007669"/>
    <property type="project" value="TreeGrafter"/>
</dbReference>
<evidence type="ECO:0000256" key="6">
    <source>
        <dbReference type="RuleBase" id="RU367087"/>
    </source>
</evidence>
<evidence type="ECO:0000256" key="5">
    <source>
        <dbReference type="PROSITE-ProRule" id="PRU00848"/>
    </source>
</evidence>
<keyword evidence="4 5" id="KW-0949">S-adenosyl-L-methionine</keyword>
<dbReference type="InterPro" id="IPR029063">
    <property type="entry name" value="SAM-dependent_MTases_sf"/>
</dbReference>
<proteinExistence type="evidence at transcript level"/>
<dbReference type="InterPro" id="IPR024160">
    <property type="entry name" value="BIN3_SAM-bd_dom"/>
</dbReference>
<dbReference type="Pfam" id="PF14529">
    <property type="entry name" value="Exo_endo_phos_2"/>
    <property type="match status" value="1"/>
</dbReference>
<dbReference type="GO" id="GO:0008171">
    <property type="term" value="F:O-methyltransferase activity"/>
    <property type="evidence" value="ECO:0007669"/>
    <property type="project" value="UniProtKB-UniRule"/>
</dbReference>
<dbReference type="PANTHER" id="PTHR12315">
    <property type="entry name" value="BICOID-INTERACTING PROTEIN RELATED"/>
    <property type="match status" value="1"/>
</dbReference>
<evidence type="ECO:0000256" key="2">
    <source>
        <dbReference type="ARBA" id="ARBA00022603"/>
    </source>
</evidence>
<dbReference type="GO" id="GO:0008173">
    <property type="term" value="F:RNA methyltransferase activity"/>
    <property type="evidence" value="ECO:0007669"/>
    <property type="project" value="UniProtKB-UniRule"/>
</dbReference>
<gene>
    <name evidence="8" type="primary">MEPCE</name>
</gene>
<dbReference type="InterPro" id="IPR039772">
    <property type="entry name" value="Bin3-like"/>
</dbReference>
<evidence type="ECO:0000259" key="7">
    <source>
        <dbReference type="PROSITE" id="PS51515"/>
    </source>
</evidence>
<dbReference type="SUPFAM" id="SSF56219">
    <property type="entry name" value="DNase I-like"/>
    <property type="match status" value="1"/>
</dbReference>
<evidence type="ECO:0000256" key="1">
    <source>
        <dbReference type="ARBA" id="ARBA00008361"/>
    </source>
</evidence>
<dbReference type="PANTHER" id="PTHR12315:SF0">
    <property type="entry name" value="7SK SNRNA METHYLPHOSPHATE CAPPING ENZYME"/>
    <property type="match status" value="1"/>
</dbReference>
<evidence type="ECO:0000313" key="8">
    <source>
        <dbReference type="EMBL" id="CDG69215.1"/>
    </source>
</evidence>
<sequence>MEVTQKPKSPIPSPNNIRNLSSKIISPKLKFDFNYRLNTDCTLLDVISDYIDQALILYPSANIVAVGDFNVHHTEWLGSSVSDSAGIKAHNFCLPQSLTQIVNFPTRFPDNPNHLPSLLDLCLVTDPSQCSVSSHSPLGASDHGLVSLKLLSHSSLPSESPYHCTSYNYLKADWDSLCDFLRDGPWVEIFRLPVDKCASYITLWIQAGMESFIPSQGFQVKPYSSPWFSSHCAAAIANRSHYFQIYQQNNSPENRRLFITARNHCKKVLSNAKARYSQIMKSRISSQKLGSRDFWRIFNSINNKGVRRKCSEKKYHPLKMIFVHDPLNLDSLTSKSNGIESPNMRSPVPDRSCEFQPRLLQPVDLRDPLSLNCLDDTAQILTPLRKRRKRKRRFSAGDPYDTLSFSMTEISPKKSSFKFDTQKNNVCDDLLIRSDPSCVECKKEKTSFVKKDIYRSLTKPNLLCEKKKKKEKTFTYGNYIKSTKDDERLSCFSKQWFFNKNCLDIGCNNGKVTLEILKRFDPSFITGVDIDDRLIKLARSYARNDSYMPSRQRFPVSIKQTYGPMLNTRILQHGLSGNICFITQNYVPCELDDLSKIKEEYDTITCLSVTMWVQLNFGDSGLKRMFKKIFMQLKPGGKLLLEPQLLKSYKKKKNLSITILHHFKSIKLFPNDFVRYLLSKEIGFATSECLIYTHHKKT</sequence>
<dbReference type="Gene3D" id="3.60.10.10">
    <property type="entry name" value="Endonuclease/exonuclease/phosphatase"/>
    <property type="match status" value="1"/>
</dbReference>
<dbReference type="PROSITE" id="PS51515">
    <property type="entry name" value="BIN3_SAM"/>
    <property type="match status" value="1"/>
</dbReference>
<evidence type="ECO:0000256" key="4">
    <source>
        <dbReference type="ARBA" id="ARBA00022691"/>
    </source>
</evidence>
<reference evidence="8" key="1">
    <citation type="journal article" date="2013" name="Genome Biol. Evol.">
        <title>Punctuated emergences of genetic and phenotypic innovations in eumetazoan, bilaterian, euteleostome, and hominidae ancestors.</title>
        <authorList>
            <person name="Wenger Y."/>
            <person name="Galliot B."/>
        </authorList>
    </citation>
    <scope>NUCLEOTIDE SEQUENCE</scope>
    <source>
        <tissue evidence="8">Whole animals</tissue>
    </source>
</reference>
<dbReference type="SUPFAM" id="SSF53335">
    <property type="entry name" value="S-adenosyl-L-methionine-dependent methyltransferases"/>
    <property type="match status" value="1"/>
</dbReference>
<dbReference type="InterPro" id="IPR005135">
    <property type="entry name" value="Endo/exonuclease/phosphatase"/>
</dbReference>
<feature type="domain" description="Bin3-type SAM" evidence="7">
    <location>
        <begin position="486"/>
        <end position="698"/>
    </location>
</feature>
<organism evidence="8">
    <name type="scientific">Hydra vulgaris</name>
    <name type="common">Hydra</name>
    <name type="synonym">Hydra attenuata</name>
    <dbReference type="NCBI Taxonomy" id="6087"/>
    <lineage>
        <taxon>Eukaryota</taxon>
        <taxon>Metazoa</taxon>
        <taxon>Cnidaria</taxon>
        <taxon>Hydrozoa</taxon>
        <taxon>Hydroidolina</taxon>
        <taxon>Anthoathecata</taxon>
        <taxon>Aplanulata</taxon>
        <taxon>Hydridae</taxon>
        <taxon>Hydra</taxon>
    </lineage>
</organism>
<keyword evidence="2 6" id="KW-0489">Methyltransferase</keyword>
<protein>
    <recommendedName>
        <fullName evidence="6">RNA methyltransferase</fullName>
        <ecNumber evidence="6">2.1.1.-</ecNumber>
    </recommendedName>
</protein>
<feature type="non-terminal residue" evidence="8">
    <location>
        <position position="698"/>
    </location>
</feature>
<name>T2MBE6_HYDVU</name>
<dbReference type="Gene3D" id="3.40.50.150">
    <property type="entry name" value="Vaccinia Virus protein VP39"/>
    <property type="match status" value="1"/>
</dbReference>
<dbReference type="InterPro" id="IPR036691">
    <property type="entry name" value="Endo/exonu/phosph_ase_sf"/>
</dbReference>